<sequence>MRKRLYFLHPDHDSAKRAMDELLLARIEVKHIHFMARDGTNLTGLHEANLLQSSDILHGAGAGLRWGGMTGLLIGLGMIFAPIEGIPHGAAALVTFLFGAVFGCWVASMVGSSLPNSHIKPFEADIANGKILLMVDVPIGRVAEIESMLQRMHPEAEDRGLDPVIPAFP</sequence>
<dbReference type="RefSeq" id="WP_290332627.1">
    <property type="nucleotide sequence ID" value="NZ_JAUFPU010000008.1"/>
</dbReference>
<proteinExistence type="predicted"/>
<dbReference type="Proteomes" id="UP001180081">
    <property type="component" value="Unassembled WGS sequence"/>
</dbReference>
<comment type="caution">
    <text evidence="2">The sequence shown here is derived from an EMBL/GenBank/DDBJ whole genome shotgun (WGS) entry which is preliminary data.</text>
</comment>
<keyword evidence="1" id="KW-0812">Transmembrane</keyword>
<keyword evidence="1" id="KW-1133">Transmembrane helix</keyword>
<feature type="transmembrane region" description="Helical" evidence="1">
    <location>
        <begin position="63"/>
        <end position="83"/>
    </location>
</feature>
<feature type="transmembrane region" description="Helical" evidence="1">
    <location>
        <begin position="89"/>
        <end position="110"/>
    </location>
</feature>
<evidence type="ECO:0000313" key="2">
    <source>
        <dbReference type="EMBL" id="MDN3577155.1"/>
    </source>
</evidence>
<gene>
    <name evidence="2" type="ORF">QWZ03_10290</name>
</gene>
<evidence type="ECO:0000313" key="3">
    <source>
        <dbReference type="Proteomes" id="UP001180081"/>
    </source>
</evidence>
<evidence type="ECO:0000256" key="1">
    <source>
        <dbReference type="SAM" id="Phobius"/>
    </source>
</evidence>
<name>A0ABT8B579_9NEIS</name>
<accession>A0ABT8B579</accession>
<keyword evidence="1" id="KW-0472">Membrane</keyword>
<reference evidence="2" key="2">
    <citation type="submission" date="2023-06" db="EMBL/GenBank/DDBJ databases">
        <authorList>
            <person name="Lucena T."/>
            <person name="Sun Q."/>
        </authorList>
    </citation>
    <scope>NUCLEOTIDE SEQUENCE</scope>
    <source>
        <strain evidence="2">CECT 7703</strain>
    </source>
</reference>
<protein>
    <submittedName>
        <fullName evidence="2">DUF1269 domain-containing protein</fullName>
    </submittedName>
</protein>
<organism evidence="2 3">
    <name type="scientific">Chitinimonas viridis</name>
    <dbReference type="NCBI Taxonomy" id="664880"/>
    <lineage>
        <taxon>Bacteria</taxon>
        <taxon>Pseudomonadati</taxon>
        <taxon>Pseudomonadota</taxon>
        <taxon>Betaproteobacteria</taxon>
        <taxon>Neisseriales</taxon>
        <taxon>Chitinibacteraceae</taxon>
        <taxon>Chitinimonas</taxon>
    </lineage>
</organism>
<dbReference type="EMBL" id="JAUFPU010000008">
    <property type="protein sequence ID" value="MDN3577155.1"/>
    <property type="molecule type" value="Genomic_DNA"/>
</dbReference>
<keyword evidence="3" id="KW-1185">Reference proteome</keyword>
<reference evidence="2" key="1">
    <citation type="journal article" date="2014" name="Int. J. Syst. Evol. Microbiol.">
        <title>Complete genome of a new Firmicutes species belonging to the dominant human colonic microbiota ('Ruminococcus bicirculans') reveals two chromosomes and a selective capacity to utilize plant glucans.</title>
        <authorList>
            <consortium name="NISC Comparative Sequencing Program"/>
            <person name="Wegmann U."/>
            <person name="Louis P."/>
            <person name="Goesmann A."/>
            <person name="Henrissat B."/>
            <person name="Duncan S.H."/>
            <person name="Flint H.J."/>
        </authorList>
    </citation>
    <scope>NUCLEOTIDE SEQUENCE</scope>
    <source>
        <strain evidence="2">CECT 7703</strain>
    </source>
</reference>